<dbReference type="Proteomes" id="UP001499993">
    <property type="component" value="Unassembled WGS sequence"/>
</dbReference>
<dbReference type="PANTHER" id="PTHR30154">
    <property type="entry name" value="LEUCINE-RESPONSIVE REGULATORY PROTEIN"/>
    <property type="match status" value="1"/>
</dbReference>
<evidence type="ECO:0000259" key="4">
    <source>
        <dbReference type="PROSITE" id="PS50956"/>
    </source>
</evidence>
<keyword evidence="1" id="KW-0805">Transcription regulation</keyword>
<feature type="domain" description="HTH asnC-type" evidence="4">
    <location>
        <begin position="178"/>
        <end position="218"/>
    </location>
</feature>
<dbReference type="CDD" id="cd00090">
    <property type="entry name" value="HTH_ARSR"/>
    <property type="match status" value="1"/>
</dbReference>
<dbReference type="Gene3D" id="3.30.70.920">
    <property type="match status" value="2"/>
</dbReference>
<evidence type="ECO:0000256" key="1">
    <source>
        <dbReference type="ARBA" id="ARBA00023015"/>
    </source>
</evidence>
<dbReference type="InterPro" id="IPR011008">
    <property type="entry name" value="Dimeric_a/b-barrel"/>
</dbReference>
<dbReference type="SMART" id="SM00344">
    <property type="entry name" value="HTH_ASNC"/>
    <property type="match status" value="1"/>
</dbReference>
<name>A0ABP9G2F6_9ACTN</name>
<dbReference type="EMBL" id="BAABIK010000001">
    <property type="protein sequence ID" value="GAA4926395.1"/>
    <property type="molecule type" value="Genomic_DNA"/>
</dbReference>
<keyword evidence="3" id="KW-0804">Transcription</keyword>
<organism evidence="5 6">
    <name type="scientific">Streptomonospora halophila</name>
    <dbReference type="NCBI Taxonomy" id="427369"/>
    <lineage>
        <taxon>Bacteria</taxon>
        <taxon>Bacillati</taxon>
        <taxon>Actinomycetota</taxon>
        <taxon>Actinomycetes</taxon>
        <taxon>Streptosporangiales</taxon>
        <taxon>Nocardiopsidaceae</taxon>
        <taxon>Streptomonospora</taxon>
    </lineage>
</organism>
<dbReference type="PRINTS" id="PR00033">
    <property type="entry name" value="HTHASNC"/>
</dbReference>
<comment type="caution">
    <text evidence="5">The sequence shown here is derived from an EMBL/GenBank/DDBJ whole genome shotgun (WGS) entry which is preliminary data.</text>
</comment>
<evidence type="ECO:0000313" key="6">
    <source>
        <dbReference type="Proteomes" id="UP001499993"/>
    </source>
</evidence>
<dbReference type="SUPFAM" id="SSF54909">
    <property type="entry name" value="Dimeric alpha+beta barrel"/>
    <property type="match status" value="1"/>
</dbReference>
<dbReference type="PROSITE" id="PS50956">
    <property type="entry name" value="HTH_ASNC_2"/>
    <property type="match status" value="1"/>
</dbReference>
<keyword evidence="2" id="KW-0238">DNA-binding</keyword>
<dbReference type="InterPro" id="IPR019888">
    <property type="entry name" value="Tscrpt_reg_AsnC-like"/>
</dbReference>
<evidence type="ECO:0000313" key="5">
    <source>
        <dbReference type="EMBL" id="GAA4926395.1"/>
    </source>
</evidence>
<dbReference type="InterPro" id="IPR036390">
    <property type="entry name" value="WH_DNA-bd_sf"/>
</dbReference>
<dbReference type="PANTHER" id="PTHR30154:SF34">
    <property type="entry name" value="TRANSCRIPTIONAL REGULATOR AZLB"/>
    <property type="match status" value="1"/>
</dbReference>
<evidence type="ECO:0000256" key="3">
    <source>
        <dbReference type="ARBA" id="ARBA00023163"/>
    </source>
</evidence>
<protein>
    <submittedName>
        <fullName evidence="5">AsnC family transcriptional regulator</fullName>
    </submittedName>
</protein>
<dbReference type="RefSeq" id="WP_345554992.1">
    <property type="nucleotide sequence ID" value="NZ_BAABIK010000001.1"/>
</dbReference>
<reference evidence="6" key="1">
    <citation type="journal article" date="2019" name="Int. J. Syst. Evol. Microbiol.">
        <title>The Global Catalogue of Microorganisms (GCM) 10K type strain sequencing project: providing services to taxonomists for standard genome sequencing and annotation.</title>
        <authorList>
            <consortium name="The Broad Institute Genomics Platform"/>
            <consortium name="The Broad Institute Genome Sequencing Center for Infectious Disease"/>
            <person name="Wu L."/>
            <person name="Ma J."/>
        </authorList>
    </citation>
    <scope>NUCLEOTIDE SEQUENCE [LARGE SCALE GENOMIC DNA]</scope>
    <source>
        <strain evidence="6">JCM 18123</strain>
    </source>
</reference>
<evidence type="ECO:0000256" key="2">
    <source>
        <dbReference type="ARBA" id="ARBA00023125"/>
    </source>
</evidence>
<keyword evidence="6" id="KW-1185">Reference proteome</keyword>
<dbReference type="InterPro" id="IPR000485">
    <property type="entry name" value="AsnC-type_HTH_dom"/>
</dbReference>
<gene>
    <name evidence="5" type="ORF">GCM10023224_01450</name>
</gene>
<proteinExistence type="predicted"/>
<sequence length="335" mass="36074">MGEPDFDELDVAVVDAVRSAPRASWRELAPVLGIDPATVGRRWSRMQSAGAAWVTAHPAGGATPTCALVEISCAPGRSGEVAGVLAGDVEAATVKLTAGARDVLVLAQAPDLGALSDYLLDRVGRVPGLTDMRSHLMTRSALEGSRWREGALDSEQRTRLHTRAGSRPDSGAALQEPDRRIVRALSADGRMRFERLAEQVGLGPVAVRRRLARLEETGLVILRCDASRHLSGRPVAAVYFGSLDVDELENAEGRIRTLPGVRACSLVAGPYNVVVDAWLHSAAEAHDLERRMRRVLPALRIEDRSIVLRPVKLLGRILDAEGRSVRSVPLLADDP</sequence>
<dbReference type="SUPFAM" id="SSF46785">
    <property type="entry name" value="Winged helix' DNA-binding domain"/>
    <property type="match status" value="2"/>
</dbReference>
<dbReference type="Pfam" id="PF13404">
    <property type="entry name" value="HTH_AsnC-type"/>
    <property type="match status" value="2"/>
</dbReference>
<dbReference type="InterPro" id="IPR011991">
    <property type="entry name" value="ArsR-like_HTH"/>
</dbReference>
<dbReference type="Gene3D" id="1.10.10.10">
    <property type="entry name" value="Winged helix-like DNA-binding domain superfamily/Winged helix DNA-binding domain"/>
    <property type="match status" value="2"/>
</dbReference>
<accession>A0ABP9G2F6</accession>
<dbReference type="InterPro" id="IPR036388">
    <property type="entry name" value="WH-like_DNA-bd_sf"/>
</dbReference>